<dbReference type="AlphaFoldDB" id="A0AAV0KTP3"/>
<proteinExistence type="predicted"/>
<gene>
    <name evidence="1" type="ORF">LITE_LOCUS19942</name>
</gene>
<name>A0AAV0KTP3_9ROSI</name>
<dbReference type="Proteomes" id="UP001154282">
    <property type="component" value="Unassembled WGS sequence"/>
</dbReference>
<reference evidence="1" key="1">
    <citation type="submission" date="2022-08" db="EMBL/GenBank/DDBJ databases">
        <authorList>
            <person name="Gutierrez-Valencia J."/>
        </authorList>
    </citation>
    <scope>NUCLEOTIDE SEQUENCE</scope>
</reference>
<accession>A0AAV0KTP3</accession>
<dbReference type="EMBL" id="CAMGYJ010000005">
    <property type="protein sequence ID" value="CAI0424406.1"/>
    <property type="molecule type" value="Genomic_DNA"/>
</dbReference>
<sequence>FRLGSHDSLLHGNETNHPFPLTPLARKIKTGNEGGDKDGIVRSGMSPSTVSVHCESLRLIDIGEDSNGVYFRRMKMIVSLSTLPLLVGLQESLDGFNVAIAAESGESGYLLVKE</sequence>
<organism evidence="1 2">
    <name type="scientific">Linum tenue</name>
    <dbReference type="NCBI Taxonomy" id="586396"/>
    <lineage>
        <taxon>Eukaryota</taxon>
        <taxon>Viridiplantae</taxon>
        <taxon>Streptophyta</taxon>
        <taxon>Embryophyta</taxon>
        <taxon>Tracheophyta</taxon>
        <taxon>Spermatophyta</taxon>
        <taxon>Magnoliopsida</taxon>
        <taxon>eudicotyledons</taxon>
        <taxon>Gunneridae</taxon>
        <taxon>Pentapetalae</taxon>
        <taxon>rosids</taxon>
        <taxon>fabids</taxon>
        <taxon>Malpighiales</taxon>
        <taxon>Linaceae</taxon>
        <taxon>Linum</taxon>
    </lineage>
</organism>
<evidence type="ECO:0000313" key="2">
    <source>
        <dbReference type="Proteomes" id="UP001154282"/>
    </source>
</evidence>
<protein>
    <submittedName>
        <fullName evidence="1">Uncharacterized protein</fullName>
    </submittedName>
</protein>
<evidence type="ECO:0000313" key="1">
    <source>
        <dbReference type="EMBL" id="CAI0424406.1"/>
    </source>
</evidence>
<comment type="caution">
    <text evidence="1">The sequence shown here is derived from an EMBL/GenBank/DDBJ whole genome shotgun (WGS) entry which is preliminary data.</text>
</comment>
<feature type="non-terminal residue" evidence="1">
    <location>
        <position position="1"/>
    </location>
</feature>
<keyword evidence="2" id="KW-1185">Reference proteome</keyword>
<feature type="non-terminal residue" evidence="1">
    <location>
        <position position="114"/>
    </location>
</feature>